<name>A0AAN8CZC3_9TELE</name>
<comment type="caution">
    <text evidence="2">The sequence shown here is derived from an EMBL/GenBank/DDBJ whole genome shotgun (WGS) entry which is preliminary data.</text>
</comment>
<keyword evidence="3" id="KW-1185">Reference proteome</keyword>
<evidence type="ECO:0000256" key="1">
    <source>
        <dbReference type="SAM" id="MobiDB-lite"/>
    </source>
</evidence>
<gene>
    <name evidence="2" type="ORF">CesoFtcFv8_002133</name>
</gene>
<feature type="compositionally biased region" description="Basic and acidic residues" evidence="1">
    <location>
        <begin position="21"/>
        <end position="37"/>
    </location>
</feature>
<protein>
    <submittedName>
        <fullName evidence="2">Uncharacterized protein</fullName>
    </submittedName>
</protein>
<dbReference type="EMBL" id="JAULUE010002047">
    <property type="protein sequence ID" value="KAK5912239.1"/>
    <property type="molecule type" value="Genomic_DNA"/>
</dbReference>
<reference evidence="2 3" key="1">
    <citation type="journal article" date="2023" name="Mol. Biol. Evol.">
        <title>Genomics of Secondarily Temperate Adaptation in the Only Non-Antarctic Icefish.</title>
        <authorList>
            <person name="Rivera-Colon A.G."/>
            <person name="Rayamajhi N."/>
            <person name="Minhas B.F."/>
            <person name="Madrigal G."/>
            <person name="Bilyk K.T."/>
            <person name="Yoon V."/>
            <person name="Hune M."/>
            <person name="Gregory S."/>
            <person name="Cheng C.H.C."/>
            <person name="Catchen J.M."/>
        </authorList>
    </citation>
    <scope>NUCLEOTIDE SEQUENCE [LARGE SCALE GENOMIC DNA]</scope>
    <source>
        <strain evidence="2">JC2023a</strain>
    </source>
</reference>
<accession>A0AAN8CZC3</accession>
<proteinExistence type="predicted"/>
<feature type="region of interest" description="Disordered" evidence="1">
    <location>
        <begin position="1"/>
        <end position="80"/>
    </location>
</feature>
<dbReference type="AlphaFoldDB" id="A0AAN8CZC3"/>
<organism evidence="2 3">
    <name type="scientific">Champsocephalus esox</name>
    <name type="common">pike icefish</name>
    <dbReference type="NCBI Taxonomy" id="159716"/>
    <lineage>
        <taxon>Eukaryota</taxon>
        <taxon>Metazoa</taxon>
        <taxon>Chordata</taxon>
        <taxon>Craniata</taxon>
        <taxon>Vertebrata</taxon>
        <taxon>Euteleostomi</taxon>
        <taxon>Actinopterygii</taxon>
        <taxon>Neopterygii</taxon>
        <taxon>Teleostei</taxon>
        <taxon>Neoteleostei</taxon>
        <taxon>Acanthomorphata</taxon>
        <taxon>Eupercaria</taxon>
        <taxon>Perciformes</taxon>
        <taxon>Notothenioidei</taxon>
        <taxon>Channichthyidae</taxon>
        <taxon>Champsocephalus</taxon>
    </lineage>
</organism>
<evidence type="ECO:0000313" key="3">
    <source>
        <dbReference type="Proteomes" id="UP001335648"/>
    </source>
</evidence>
<dbReference type="Proteomes" id="UP001335648">
    <property type="component" value="Unassembled WGS sequence"/>
</dbReference>
<evidence type="ECO:0000313" key="2">
    <source>
        <dbReference type="EMBL" id="KAK5912239.1"/>
    </source>
</evidence>
<sequence>MAFEGAPPGRPHPLPAPKGSRLPDQRHRGAAHAEPRPSRARVGWARTGPTAAPRQVPVLPSAGVTEKQDNNTNVWKSLKM</sequence>
<feature type="compositionally biased region" description="Polar residues" evidence="1">
    <location>
        <begin position="70"/>
        <end position="80"/>
    </location>
</feature>